<dbReference type="InterPro" id="IPR036249">
    <property type="entry name" value="Thioredoxin-like_sf"/>
</dbReference>
<sequence length="1108" mass="120639">MRSTVIAAAFAVGAIAVPYQKRAVETDTDVVIVYATDIVTVTAGVPTSSSVAVAAETTPEVSSSATHYGHHWKSLSWSQSSSAESTVESSSAEPTSTYVAPSTSASPTSTSIAPTTSSYVAPTTSTYVAPTTSTSVAPTTSSVASSTYVAPSSSSSEEASSTSAASSAVPTTYEQIAVYHHNIHRSNHSATDVEWDAGLASTAGVIAASCVYAHNVDANGGGYGQNIAAGVESANISAIITDLFYNGEVGWYDGLYGQNSPNMTNFENWGHFSQIVWKATTKIGCATQDCTSQGLTNVGSDVAPYFTVCNYESPGNYANDHHFRDSNRTNISSANAVNVLAPQAAVRTPGLGTPRAAVGGSQERNPFATMATDRHVSLTNRCGESKSPYVRSHADNPTAWQLWSPETLELAKQTNRLLFVSIGYSACHWCHVMAHESFDDPRIAQLLNEHFIPIKIDREERPDIDRQYMDFLQATSGGGGWPLNVFVTPELEPIFGGTYWPGPKSERAQGGGTNFEQILMKVAKMWKEQEQRIRDSGKQITAQLKEFAQEGTLADEERSDGEDGLELDLLEEAYQHYNGRFDNKYGGFGGAPKFPTPVHLKALLRFGAHNQAVRDTVGDDEVAHAQHMAVKTLEYMAKGGIKDQIGHGFARYSVTRDWSLPHFEKMLYDNAQLLPLYLDAYLLTKSELFLETVHDVATYMTTKPMQSELGGINASEDADSAPSAIDHHKREGAYYVWTLDEFKEVLTEEEAKLCAKYWNVQPDGNVDRRFDHQGELVGKNTLCVQYEPAKLAKEVSMSEADVKRIIQDGRQKLLAYREKSRPPPSLDDKIVTAWNGLAVGGLARASAALSSSAPDQSRAYLEGAEKAADCIKQHLFDEQSATLRRVYREGPGETQGFADDYAFLVSGLLDLYEATFDSKWLEFADRLQQTQIKLFWDEHNHAFFSTPANQADILVRTKDGMDNAEPSTNGVSAQNLFRLGSLLNDEKYESMGKQTVKAFEVEIGQHPGLFSGILSSVVALKLGMKGLMVVGEGEAAEAALKKARESVRPNYTVLRVGGGANSDWIKSRNELLKDLDGSRQMVQLCEGGVCRLLELKDVEGLFSTEAAS</sequence>
<dbReference type="InterPro" id="IPR008928">
    <property type="entry name" value="6-hairpin_glycosidase_sf"/>
</dbReference>
<reference evidence="3 4" key="1">
    <citation type="submission" date="2021-11" db="EMBL/GenBank/DDBJ databases">
        <title>Black yeast isolated from Biological Soil Crust.</title>
        <authorList>
            <person name="Kurbessoian T."/>
        </authorList>
    </citation>
    <scope>NUCLEOTIDE SEQUENCE [LARGE SCALE GENOMIC DNA]</scope>
    <source>
        <strain evidence="3 4">CCFEE 5522</strain>
    </source>
</reference>
<dbReference type="Pfam" id="PF00188">
    <property type="entry name" value="CAP"/>
    <property type="match status" value="1"/>
</dbReference>
<dbReference type="AlphaFoldDB" id="A0AAV9JYA4"/>
<dbReference type="GO" id="GO:0005576">
    <property type="term" value="C:extracellular region"/>
    <property type="evidence" value="ECO:0007669"/>
    <property type="project" value="InterPro"/>
</dbReference>
<dbReference type="CDD" id="cd05380">
    <property type="entry name" value="CAP_euk"/>
    <property type="match status" value="1"/>
</dbReference>
<dbReference type="GO" id="GO:0005975">
    <property type="term" value="P:carbohydrate metabolic process"/>
    <property type="evidence" value="ECO:0007669"/>
    <property type="project" value="InterPro"/>
</dbReference>
<dbReference type="InterPro" id="IPR012341">
    <property type="entry name" value="6hp_glycosidase-like_sf"/>
</dbReference>
<dbReference type="PRINTS" id="PR00837">
    <property type="entry name" value="V5TPXLIKE"/>
</dbReference>
<dbReference type="InterPro" id="IPR024705">
    <property type="entry name" value="Ssp411"/>
</dbReference>
<proteinExistence type="predicted"/>
<evidence type="ECO:0000313" key="4">
    <source>
        <dbReference type="Proteomes" id="UP001324427"/>
    </source>
</evidence>
<dbReference type="InterPro" id="IPR004879">
    <property type="entry name" value="Ssp411-like_TRX"/>
</dbReference>
<evidence type="ECO:0000313" key="3">
    <source>
        <dbReference type="EMBL" id="KAK4550624.1"/>
    </source>
</evidence>
<dbReference type="EMBL" id="JAVFHQ010000001">
    <property type="protein sequence ID" value="KAK4550624.1"/>
    <property type="molecule type" value="Genomic_DNA"/>
</dbReference>
<dbReference type="InterPro" id="IPR018244">
    <property type="entry name" value="Allrgn_V5/Tpx1_CS"/>
</dbReference>
<protein>
    <recommendedName>
        <fullName evidence="2">SCP domain-containing protein</fullName>
    </recommendedName>
</protein>
<dbReference type="PANTHER" id="PTHR42899:SF1">
    <property type="entry name" value="SPERMATOGENESIS-ASSOCIATED PROTEIN 20"/>
    <property type="match status" value="1"/>
</dbReference>
<dbReference type="FunFam" id="3.40.33.10:FF:000018">
    <property type="entry name" value="SCP-like extracellular protein, putative"/>
    <property type="match status" value="1"/>
</dbReference>
<feature type="region of interest" description="Disordered" evidence="1">
    <location>
        <begin position="129"/>
        <end position="163"/>
    </location>
</feature>
<dbReference type="SUPFAM" id="SSF55797">
    <property type="entry name" value="PR-1-like"/>
    <property type="match status" value="1"/>
</dbReference>
<dbReference type="PROSITE" id="PS01009">
    <property type="entry name" value="CRISP_1"/>
    <property type="match status" value="1"/>
</dbReference>
<evidence type="ECO:0000256" key="1">
    <source>
        <dbReference type="SAM" id="MobiDB-lite"/>
    </source>
</evidence>
<dbReference type="GO" id="GO:0003824">
    <property type="term" value="F:catalytic activity"/>
    <property type="evidence" value="ECO:0007669"/>
    <property type="project" value="UniProtKB-ARBA"/>
</dbReference>
<dbReference type="Proteomes" id="UP001324427">
    <property type="component" value="Unassembled WGS sequence"/>
</dbReference>
<keyword evidence="4" id="KW-1185">Reference proteome</keyword>
<dbReference type="Gene3D" id="1.50.10.10">
    <property type="match status" value="1"/>
</dbReference>
<dbReference type="InterPro" id="IPR035940">
    <property type="entry name" value="CAP_sf"/>
</dbReference>
<dbReference type="CDD" id="cd02955">
    <property type="entry name" value="SSP411"/>
    <property type="match status" value="1"/>
</dbReference>
<dbReference type="Pfam" id="PF03190">
    <property type="entry name" value="Thioredox_DsbH"/>
    <property type="match status" value="1"/>
</dbReference>
<name>A0AAV9JYA4_9PEZI</name>
<feature type="region of interest" description="Disordered" evidence="1">
    <location>
        <begin position="86"/>
        <end position="116"/>
    </location>
</feature>
<organism evidence="3 4">
    <name type="scientific">Oleoguttula mirabilis</name>
    <dbReference type="NCBI Taxonomy" id="1507867"/>
    <lineage>
        <taxon>Eukaryota</taxon>
        <taxon>Fungi</taxon>
        <taxon>Dikarya</taxon>
        <taxon>Ascomycota</taxon>
        <taxon>Pezizomycotina</taxon>
        <taxon>Dothideomycetes</taxon>
        <taxon>Dothideomycetidae</taxon>
        <taxon>Mycosphaerellales</taxon>
        <taxon>Teratosphaeriaceae</taxon>
        <taxon>Oleoguttula</taxon>
    </lineage>
</organism>
<accession>A0AAV9JYA4</accession>
<feature type="domain" description="SCP" evidence="2">
    <location>
        <begin position="172"/>
        <end position="319"/>
    </location>
</feature>
<dbReference type="SMART" id="SM00198">
    <property type="entry name" value="SCP"/>
    <property type="match status" value="1"/>
</dbReference>
<dbReference type="InterPro" id="IPR001283">
    <property type="entry name" value="CRISP-related"/>
</dbReference>
<dbReference type="InterPro" id="IPR014044">
    <property type="entry name" value="CAP_dom"/>
</dbReference>
<dbReference type="SUPFAM" id="SSF52833">
    <property type="entry name" value="Thioredoxin-like"/>
    <property type="match status" value="1"/>
</dbReference>
<dbReference type="SUPFAM" id="SSF48208">
    <property type="entry name" value="Six-hairpin glycosidases"/>
    <property type="match status" value="1"/>
</dbReference>
<dbReference type="Gene3D" id="3.40.33.10">
    <property type="entry name" value="CAP"/>
    <property type="match status" value="1"/>
</dbReference>
<dbReference type="Gene3D" id="3.40.30.10">
    <property type="entry name" value="Glutaredoxin"/>
    <property type="match status" value="1"/>
</dbReference>
<evidence type="ECO:0000259" key="2">
    <source>
        <dbReference type="SMART" id="SM00198"/>
    </source>
</evidence>
<gene>
    <name evidence="3" type="ORF">LTR36_000203</name>
</gene>
<dbReference type="PANTHER" id="PTHR42899">
    <property type="entry name" value="SPERMATOGENESIS-ASSOCIATED PROTEIN 20"/>
    <property type="match status" value="1"/>
</dbReference>
<comment type="caution">
    <text evidence="3">The sequence shown here is derived from an EMBL/GenBank/DDBJ whole genome shotgun (WGS) entry which is preliminary data.</text>
</comment>